<accession>A0A0B7N0T6</accession>
<evidence type="ECO:0000313" key="1">
    <source>
        <dbReference type="EMBL" id="CEP11032.1"/>
    </source>
</evidence>
<protein>
    <submittedName>
        <fullName evidence="1">Uncharacterized protein</fullName>
    </submittedName>
</protein>
<name>A0A0B7N0T6_9FUNG</name>
<keyword evidence="2" id="KW-1185">Reference proteome</keyword>
<reference evidence="1 2" key="1">
    <citation type="submission" date="2014-09" db="EMBL/GenBank/DDBJ databases">
        <authorList>
            <person name="Ellenberger Sabrina"/>
        </authorList>
    </citation>
    <scope>NUCLEOTIDE SEQUENCE [LARGE SCALE GENOMIC DNA]</scope>
    <source>
        <strain evidence="1 2">CBS 412.66</strain>
    </source>
</reference>
<sequence>MEDAHRKLAMAEQCGNDPRFRTLDTDIGLVLDQEKTYDGVNLVYLKSYKGATEIWLPSEVGHLYLETDG</sequence>
<gene>
    <name evidence="1" type="primary">PARPA_04833.1 scaffold 15686</name>
</gene>
<dbReference type="Proteomes" id="UP000054107">
    <property type="component" value="Unassembled WGS sequence"/>
</dbReference>
<proteinExistence type="predicted"/>
<dbReference type="OrthoDB" id="2426083at2759"/>
<evidence type="ECO:0000313" key="2">
    <source>
        <dbReference type="Proteomes" id="UP000054107"/>
    </source>
</evidence>
<organism evidence="1 2">
    <name type="scientific">Parasitella parasitica</name>
    <dbReference type="NCBI Taxonomy" id="35722"/>
    <lineage>
        <taxon>Eukaryota</taxon>
        <taxon>Fungi</taxon>
        <taxon>Fungi incertae sedis</taxon>
        <taxon>Mucoromycota</taxon>
        <taxon>Mucoromycotina</taxon>
        <taxon>Mucoromycetes</taxon>
        <taxon>Mucorales</taxon>
        <taxon>Mucorineae</taxon>
        <taxon>Mucoraceae</taxon>
        <taxon>Parasitella</taxon>
    </lineage>
</organism>
<dbReference type="AlphaFoldDB" id="A0A0B7N0T6"/>
<dbReference type="EMBL" id="LN725634">
    <property type="protein sequence ID" value="CEP11032.1"/>
    <property type="molecule type" value="Genomic_DNA"/>
</dbReference>